<organism evidence="7 8">
    <name type="scientific">Virgisporangium aurantiacum</name>
    <dbReference type="NCBI Taxonomy" id="175570"/>
    <lineage>
        <taxon>Bacteria</taxon>
        <taxon>Bacillati</taxon>
        <taxon>Actinomycetota</taxon>
        <taxon>Actinomycetes</taxon>
        <taxon>Micromonosporales</taxon>
        <taxon>Micromonosporaceae</taxon>
        <taxon>Virgisporangium</taxon>
    </lineage>
</organism>
<dbReference type="PANTHER" id="PTHR22683">
    <property type="entry name" value="SPORULATION PROTEIN RELATED"/>
    <property type="match status" value="1"/>
</dbReference>
<keyword evidence="5" id="KW-0472">Membrane</keyword>
<evidence type="ECO:0000256" key="4">
    <source>
        <dbReference type="SAM" id="MobiDB-lite"/>
    </source>
</evidence>
<protein>
    <submittedName>
        <fullName evidence="7">Cell division protein FtsK</fullName>
    </submittedName>
</protein>
<gene>
    <name evidence="7" type="ORF">Vau01_007370</name>
</gene>
<evidence type="ECO:0000256" key="3">
    <source>
        <dbReference type="PROSITE-ProRule" id="PRU00289"/>
    </source>
</evidence>
<dbReference type="Gene3D" id="3.40.50.300">
    <property type="entry name" value="P-loop containing nucleotide triphosphate hydrolases"/>
    <property type="match status" value="1"/>
</dbReference>
<comment type="caution">
    <text evidence="7">The sequence shown here is derived from an EMBL/GenBank/DDBJ whole genome shotgun (WGS) entry which is preliminary data.</text>
</comment>
<evidence type="ECO:0000256" key="2">
    <source>
        <dbReference type="ARBA" id="ARBA00022840"/>
    </source>
</evidence>
<dbReference type="InterPro" id="IPR027417">
    <property type="entry name" value="P-loop_NTPase"/>
</dbReference>
<dbReference type="SUPFAM" id="SSF52540">
    <property type="entry name" value="P-loop containing nucleoside triphosphate hydrolases"/>
    <property type="match status" value="1"/>
</dbReference>
<dbReference type="GO" id="GO:0051301">
    <property type="term" value="P:cell division"/>
    <property type="evidence" value="ECO:0007669"/>
    <property type="project" value="UniProtKB-KW"/>
</dbReference>
<dbReference type="EMBL" id="BOPG01000005">
    <property type="protein sequence ID" value="GIJ53221.1"/>
    <property type="molecule type" value="Genomic_DNA"/>
</dbReference>
<feature type="transmembrane region" description="Helical" evidence="5">
    <location>
        <begin position="207"/>
        <end position="225"/>
    </location>
</feature>
<keyword evidence="2 3" id="KW-0067">ATP-binding</keyword>
<reference evidence="7" key="1">
    <citation type="submission" date="2021-01" db="EMBL/GenBank/DDBJ databases">
        <title>Whole genome shotgun sequence of Virgisporangium aurantiacum NBRC 16421.</title>
        <authorList>
            <person name="Komaki H."/>
            <person name="Tamura T."/>
        </authorList>
    </citation>
    <scope>NUCLEOTIDE SEQUENCE</scope>
    <source>
        <strain evidence="7">NBRC 16421</strain>
    </source>
</reference>
<feature type="domain" description="FtsK" evidence="6">
    <location>
        <begin position="361"/>
        <end position="565"/>
    </location>
</feature>
<keyword evidence="8" id="KW-1185">Reference proteome</keyword>
<dbReference type="Proteomes" id="UP000612585">
    <property type="component" value="Unassembled WGS sequence"/>
</dbReference>
<dbReference type="PANTHER" id="PTHR22683:SF41">
    <property type="entry name" value="DNA TRANSLOCASE FTSK"/>
    <property type="match status" value="1"/>
</dbReference>
<keyword evidence="7" id="KW-0132">Cell division</keyword>
<feature type="compositionally biased region" description="Acidic residues" evidence="4">
    <location>
        <begin position="1"/>
        <end position="30"/>
    </location>
</feature>
<dbReference type="InterPro" id="IPR050206">
    <property type="entry name" value="FtsK/SpoIIIE/SftA"/>
</dbReference>
<dbReference type="PROSITE" id="PS50901">
    <property type="entry name" value="FTSK"/>
    <property type="match status" value="1"/>
</dbReference>
<dbReference type="InterPro" id="IPR002543">
    <property type="entry name" value="FtsK_dom"/>
</dbReference>
<dbReference type="GO" id="GO:0003677">
    <property type="term" value="F:DNA binding"/>
    <property type="evidence" value="ECO:0007669"/>
    <property type="project" value="InterPro"/>
</dbReference>
<keyword evidence="5" id="KW-1133">Transmembrane helix</keyword>
<dbReference type="GO" id="GO:0005524">
    <property type="term" value="F:ATP binding"/>
    <property type="evidence" value="ECO:0007669"/>
    <property type="project" value="UniProtKB-UniRule"/>
</dbReference>
<evidence type="ECO:0000259" key="6">
    <source>
        <dbReference type="PROSITE" id="PS50901"/>
    </source>
</evidence>
<proteinExistence type="predicted"/>
<feature type="transmembrane region" description="Helical" evidence="5">
    <location>
        <begin position="374"/>
        <end position="393"/>
    </location>
</feature>
<feature type="binding site" evidence="3">
    <location>
        <begin position="388"/>
        <end position="395"/>
    </location>
    <ligand>
        <name>ATP</name>
        <dbReference type="ChEBI" id="CHEBI:30616"/>
    </ligand>
</feature>
<feature type="region of interest" description="Disordered" evidence="4">
    <location>
        <begin position="1"/>
        <end position="58"/>
    </location>
</feature>
<keyword evidence="1 3" id="KW-0547">Nucleotide-binding</keyword>
<evidence type="ECO:0000313" key="7">
    <source>
        <dbReference type="EMBL" id="GIJ53221.1"/>
    </source>
</evidence>
<keyword evidence="5" id="KW-0812">Transmembrane</keyword>
<keyword evidence="7" id="KW-0131">Cell cycle</keyword>
<evidence type="ECO:0000256" key="5">
    <source>
        <dbReference type="SAM" id="Phobius"/>
    </source>
</evidence>
<dbReference type="RefSeq" id="WP_203987171.1">
    <property type="nucleotide sequence ID" value="NZ_BOPG01000005.1"/>
</dbReference>
<evidence type="ECO:0000313" key="8">
    <source>
        <dbReference type="Proteomes" id="UP000612585"/>
    </source>
</evidence>
<evidence type="ECO:0000256" key="1">
    <source>
        <dbReference type="ARBA" id="ARBA00022741"/>
    </source>
</evidence>
<name>A0A8J3YX45_9ACTN</name>
<sequence>MASNDDDRDPVDWERYEDELNPDADSADVVDLDKERQRRDQADTDDEPRTGLLHGNPDTETVLVDSVAAQRRPRFTLSGLRDARRRPIVPGWLRSRAEATGNALWALGLLGHTLAYHGIRLPKYGAKVAWRAPRGAVRMVRSYVWWLFDLEGVPYRQATARVEDADMYLKLARQRDRRVRWRGIVTVPVALGLVLAAVWLATTPATVTGWAAIAALVALCGIVGTPADKPLLDTAVVRTDAAPLTSDEVVRALATLRIVGIDRAIRAGDTGKRWFPAPIQRENGAGWRAEVELPRGVTATEVVEKREELASALARPLGCVWPEANAEVHPGRLVLFVADRDMSRAKPVPWPLLKTGLVDLFKPFPFGTDPRGRLVSLTLMFASMIIGSIPRMGKTFTLRLALLGAALDPRAWLYAFDLKGTGDLSPLESVCHRYRAGDDDDDIEYAIIAMRELRTELRRRTKVIRELPRDLCPENKVTPELASRKTLGLQPIVIGVDECQVWFEHPVYGAEFEEICTDLVKRGPAAGIVLILATQRPDAKSLPTGISANAVLRFCLKVMGHLENDMVLGTSMHKTGVRATMFSRRDRGIGYLAGEGDDPQIARTAYIDGPTAEAIVTRARAARERAGNLTGHAAGQTVDTLTVRRDTLIDDLAIVLGTGDAKVWTETVLDRLAGLRPEVYAGLTRDQLTAALKVHGIKTKQVWGTDPTTGEGANRRGIDRADITAAITKRDRDQGGRAAS</sequence>
<accession>A0A8J3YX45</accession>
<dbReference type="AlphaFoldDB" id="A0A8J3YX45"/>
<feature type="compositionally biased region" description="Basic and acidic residues" evidence="4">
    <location>
        <begin position="31"/>
        <end position="42"/>
    </location>
</feature>
<feature type="transmembrane region" description="Helical" evidence="5">
    <location>
        <begin position="179"/>
        <end position="201"/>
    </location>
</feature>